<gene>
    <name evidence="1" type="ORF">POCTA_138.1.T1360089</name>
</gene>
<keyword evidence="2" id="KW-1185">Reference proteome</keyword>
<evidence type="ECO:0000313" key="2">
    <source>
        <dbReference type="Proteomes" id="UP000683925"/>
    </source>
</evidence>
<dbReference type="EMBL" id="CAJJDP010000137">
    <property type="protein sequence ID" value="CAD8205764.1"/>
    <property type="molecule type" value="Genomic_DNA"/>
</dbReference>
<evidence type="ECO:0000313" key="1">
    <source>
        <dbReference type="EMBL" id="CAD8205764.1"/>
    </source>
</evidence>
<organism evidence="1 2">
    <name type="scientific">Paramecium octaurelia</name>
    <dbReference type="NCBI Taxonomy" id="43137"/>
    <lineage>
        <taxon>Eukaryota</taxon>
        <taxon>Sar</taxon>
        <taxon>Alveolata</taxon>
        <taxon>Ciliophora</taxon>
        <taxon>Intramacronucleata</taxon>
        <taxon>Oligohymenophorea</taxon>
        <taxon>Peniculida</taxon>
        <taxon>Parameciidae</taxon>
        <taxon>Paramecium</taxon>
    </lineage>
</organism>
<dbReference type="Proteomes" id="UP000683925">
    <property type="component" value="Unassembled WGS sequence"/>
</dbReference>
<accession>A0A8S1Y2E1</accession>
<protein>
    <submittedName>
        <fullName evidence="1">Uncharacterized protein</fullName>
    </submittedName>
</protein>
<reference evidence="1" key="1">
    <citation type="submission" date="2021-01" db="EMBL/GenBank/DDBJ databases">
        <authorList>
            <consortium name="Genoscope - CEA"/>
            <person name="William W."/>
        </authorList>
    </citation>
    <scope>NUCLEOTIDE SEQUENCE</scope>
</reference>
<proteinExistence type="predicted"/>
<sequence>MRIANVRQLGSFRIPKDCFIDFIYQKLLLESNIVDFWYSIFTNLLEVKQEKFSYQYKKKYSKYY</sequence>
<dbReference type="AlphaFoldDB" id="A0A8S1Y2E1"/>
<comment type="caution">
    <text evidence="1">The sequence shown here is derived from an EMBL/GenBank/DDBJ whole genome shotgun (WGS) entry which is preliminary data.</text>
</comment>
<name>A0A8S1Y2E1_PAROT</name>